<reference evidence="1" key="1">
    <citation type="submission" date="2023-04" db="EMBL/GenBank/DDBJ databases">
        <title>Phytophthora fragariaefolia NBRC 109709.</title>
        <authorList>
            <person name="Ichikawa N."/>
            <person name="Sato H."/>
            <person name="Tonouchi N."/>
        </authorList>
    </citation>
    <scope>NUCLEOTIDE SEQUENCE</scope>
    <source>
        <strain evidence="1">NBRC 109709</strain>
    </source>
</reference>
<protein>
    <submittedName>
        <fullName evidence="1">Unnamed protein product</fullName>
    </submittedName>
</protein>
<sequence length="187" mass="19147">MVTRSLRSFDHHHYNKFGSDVSILLITKRLLELSALAICRDVWAGIDTDKNMALGSGVGYNANSGAAGTFGSSVGSSAVRDGNSKRADAVVATEGVLHVVVDVFAGIDPDSKVGFDAGGVCDGNAYGVVAGRSGAIEFSATNSKSSDTMVVNAGLLHVIAGGFAGTATVTFGERYLTAGPGKYVLLL</sequence>
<dbReference type="EMBL" id="BSXT01001415">
    <property type="protein sequence ID" value="GMF42253.1"/>
    <property type="molecule type" value="Genomic_DNA"/>
</dbReference>
<organism evidence="1 2">
    <name type="scientific">Phytophthora fragariaefolia</name>
    <dbReference type="NCBI Taxonomy" id="1490495"/>
    <lineage>
        <taxon>Eukaryota</taxon>
        <taxon>Sar</taxon>
        <taxon>Stramenopiles</taxon>
        <taxon>Oomycota</taxon>
        <taxon>Peronosporomycetes</taxon>
        <taxon>Peronosporales</taxon>
        <taxon>Peronosporaceae</taxon>
        <taxon>Phytophthora</taxon>
    </lineage>
</organism>
<proteinExistence type="predicted"/>
<accession>A0A9W7CUC8</accession>
<comment type="caution">
    <text evidence="1">The sequence shown here is derived from an EMBL/GenBank/DDBJ whole genome shotgun (WGS) entry which is preliminary data.</text>
</comment>
<name>A0A9W7CUC8_9STRA</name>
<evidence type="ECO:0000313" key="2">
    <source>
        <dbReference type="Proteomes" id="UP001165121"/>
    </source>
</evidence>
<dbReference type="Proteomes" id="UP001165121">
    <property type="component" value="Unassembled WGS sequence"/>
</dbReference>
<dbReference type="AlphaFoldDB" id="A0A9W7CUC8"/>
<evidence type="ECO:0000313" key="1">
    <source>
        <dbReference type="EMBL" id="GMF42253.1"/>
    </source>
</evidence>
<gene>
    <name evidence="1" type="ORF">Pfra01_001374300</name>
</gene>
<keyword evidence="2" id="KW-1185">Reference proteome</keyword>